<evidence type="ECO:0000313" key="2">
    <source>
        <dbReference type="EMBL" id="TWT31015.1"/>
    </source>
</evidence>
<protein>
    <recommendedName>
        <fullName evidence="4">DUF3311 domain-containing protein</fullName>
    </recommendedName>
</protein>
<dbReference type="EMBL" id="SIHJ01000004">
    <property type="protein sequence ID" value="TWT31015.1"/>
    <property type="molecule type" value="Genomic_DNA"/>
</dbReference>
<dbReference type="RefSeq" id="WP_146568187.1">
    <property type="nucleotide sequence ID" value="NZ_SIHJ01000004.1"/>
</dbReference>
<evidence type="ECO:0008006" key="4">
    <source>
        <dbReference type="Google" id="ProtNLM"/>
    </source>
</evidence>
<sequence length="76" mass="8734">MRKLVWALVLLLVVIHQDNWFWDDDYLVFGFMPIGLFYHACISIAASVVWFLATRFCWDDDLAEIAAAPNAEEAAK</sequence>
<name>A0A5C5UZT7_9BACT</name>
<keyword evidence="1" id="KW-0812">Transmembrane</keyword>
<comment type="caution">
    <text evidence="2">The sequence shown here is derived from an EMBL/GenBank/DDBJ whole genome shotgun (WGS) entry which is preliminary data.</text>
</comment>
<proteinExistence type="predicted"/>
<accession>A0A5C5UZT7</accession>
<reference evidence="2 3" key="1">
    <citation type="submission" date="2019-02" db="EMBL/GenBank/DDBJ databases">
        <title>Deep-cultivation of Planctomycetes and their phenomic and genomic characterization uncovers novel biology.</title>
        <authorList>
            <person name="Wiegand S."/>
            <person name="Jogler M."/>
            <person name="Boedeker C."/>
            <person name="Pinto D."/>
            <person name="Vollmers J."/>
            <person name="Rivas-Marin E."/>
            <person name="Kohn T."/>
            <person name="Peeters S.H."/>
            <person name="Heuer A."/>
            <person name="Rast P."/>
            <person name="Oberbeckmann S."/>
            <person name="Bunk B."/>
            <person name="Jeske O."/>
            <person name="Meyerdierks A."/>
            <person name="Storesund J.E."/>
            <person name="Kallscheuer N."/>
            <person name="Luecker S."/>
            <person name="Lage O.M."/>
            <person name="Pohl T."/>
            <person name="Merkel B.J."/>
            <person name="Hornburger P."/>
            <person name="Mueller R.-W."/>
            <person name="Bruemmer F."/>
            <person name="Labrenz M."/>
            <person name="Spormann A.M."/>
            <person name="Op Den Camp H."/>
            <person name="Overmann J."/>
            <person name="Amann R."/>
            <person name="Jetten M.S.M."/>
            <person name="Mascher T."/>
            <person name="Medema M.H."/>
            <person name="Devos D.P."/>
            <person name="Kaster A.-K."/>
            <person name="Ovreas L."/>
            <person name="Rohde M."/>
            <person name="Galperin M.Y."/>
            <person name="Jogler C."/>
        </authorList>
    </citation>
    <scope>NUCLEOTIDE SEQUENCE [LARGE SCALE GENOMIC DNA]</scope>
    <source>
        <strain evidence="2 3">KOR34</strain>
    </source>
</reference>
<dbReference type="AlphaFoldDB" id="A0A5C5UZT7"/>
<organism evidence="2 3">
    <name type="scientific">Posidoniimonas corsicana</name>
    <dbReference type="NCBI Taxonomy" id="1938618"/>
    <lineage>
        <taxon>Bacteria</taxon>
        <taxon>Pseudomonadati</taxon>
        <taxon>Planctomycetota</taxon>
        <taxon>Planctomycetia</taxon>
        <taxon>Pirellulales</taxon>
        <taxon>Lacipirellulaceae</taxon>
        <taxon>Posidoniimonas</taxon>
    </lineage>
</organism>
<evidence type="ECO:0000256" key="1">
    <source>
        <dbReference type="SAM" id="Phobius"/>
    </source>
</evidence>
<dbReference type="InterPro" id="IPR021741">
    <property type="entry name" value="DUF3311"/>
</dbReference>
<evidence type="ECO:0000313" key="3">
    <source>
        <dbReference type="Proteomes" id="UP000316714"/>
    </source>
</evidence>
<gene>
    <name evidence="2" type="ORF">KOR34_43890</name>
</gene>
<dbReference type="OrthoDB" id="283209at2"/>
<dbReference type="Proteomes" id="UP000316714">
    <property type="component" value="Unassembled WGS sequence"/>
</dbReference>
<keyword evidence="1" id="KW-0472">Membrane</keyword>
<keyword evidence="1" id="KW-1133">Transmembrane helix</keyword>
<feature type="transmembrane region" description="Helical" evidence="1">
    <location>
        <begin position="27"/>
        <end position="53"/>
    </location>
</feature>
<keyword evidence="3" id="KW-1185">Reference proteome</keyword>
<dbReference type="Pfam" id="PF11755">
    <property type="entry name" value="DUF3311"/>
    <property type="match status" value="1"/>
</dbReference>